<dbReference type="InterPro" id="IPR016181">
    <property type="entry name" value="Acyl_CoA_acyltransferase"/>
</dbReference>
<dbReference type="EMBL" id="SOAW01000001">
    <property type="protein sequence ID" value="TDT33051.1"/>
    <property type="molecule type" value="Genomic_DNA"/>
</dbReference>
<comment type="caution">
    <text evidence="3">The sequence shown here is derived from an EMBL/GenBank/DDBJ whole genome shotgun (WGS) entry which is preliminary data.</text>
</comment>
<evidence type="ECO:0000313" key="4">
    <source>
        <dbReference type="Proteomes" id="UP000295371"/>
    </source>
</evidence>
<dbReference type="SUPFAM" id="SSF55729">
    <property type="entry name" value="Acyl-CoA N-acyltransferases (Nat)"/>
    <property type="match status" value="1"/>
</dbReference>
<dbReference type="Gene3D" id="3.40.630.30">
    <property type="match status" value="1"/>
</dbReference>
<organism evidence="3 4">
    <name type="scientific">Naumannella halotolerans</name>
    <dbReference type="NCBI Taxonomy" id="993414"/>
    <lineage>
        <taxon>Bacteria</taxon>
        <taxon>Bacillati</taxon>
        <taxon>Actinomycetota</taxon>
        <taxon>Actinomycetes</taxon>
        <taxon>Propionibacteriales</taxon>
        <taxon>Propionibacteriaceae</taxon>
        <taxon>Naumannella</taxon>
    </lineage>
</organism>
<protein>
    <submittedName>
        <fullName evidence="3">Uncharacterized protein</fullName>
    </submittedName>
</protein>
<dbReference type="PANTHER" id="PTHR31435">
    <property type="entry name" value="PROTEIN NATD1"/>
    <property type="match status" value="1"/>
</dbReference>
<dbReference type="Proteomes" id="UP000295371">
    <property type="component" value="Unassembled WGS sequence"/>
</dbReference>
<reference evidence="3 4" key="1">
    <citation type="submission" date="2019-03" db="EMBL/GenBank/DDBJ databases">
        <title>Genomic Encyclopedia of Archaeal and Bacterial Type Strains, Phase II (KMG-II): from individual species to whole genera.</title>
        <authorList>
            <person name="Goeker M."/>
        </authorList>
    </citation>
    <scope>NUCLEOTIDE SEQUENCE [LARGE SCALE GENOMIC DNA]</scope>
    <source>
        <strain evidence="3 4">DSM 24323</strain>
    </source>
</reference>
<name>A0A4R7J6M7_9ACTN</name>
<dbReference type="GO" id="GO:0016747">
    <property type="term" value="F:acyltransferase activity, transferring groups other than amino-acyl groups"/>
    <property type="evidence" value="ECO:0007669"/>
    <property type="project" value="InterPro"/>
</dbReference>
<dbReference type="InterPro" id="IPR031165">
    <property type="entry name" value="GNAT_YJDJ"/>
</dbReference>
<proteinExistence type="predicted"/>
<feature type="domain" description="N-acetyltransferase" evidence="1">
    <location>
        <begin position="1"/>
        <end position="99"/>
    </location>
</feature>
<dbReference type="OrthoDB" id="5405911at2"/>
<dbReference type="RefSeq" id="WP_133753621.1">
    <property type="nucleotide sequence ID" value="NZ_CP171129.1"/>
</dbReference>
<dbReference type="InterPro" id="IPR045057">
    <property type="entry name" value="Gcn5-rel_NAT"/>
</dbReference>
<dbReference type="InterPro" id="IPR000182">
    <property type="entry name" value="GNAT_dom"/>
</dbReference>
<gene>
    <name evidence="3" type="ORF">CLV29_0647</name>
</gene>
<feature type="domain" description="N-acetyltransferase" evidence="2">
    <location>
        <begin position="8"/>
        <end position="94"/>
    </location>
</feature>
<dbReference type="PANTHER" id="PTHR31435:SF10">
    <property type="entry name" value="BSR4717 PROTEIN"/>
    <property type="match status" value="1"/>
</dbReference>
<dbReference type="CDD" id="cd04301">
    <property type="entry name" value="NAT_SF"/>
    <property type="match status" value="1"/>
</dbReference>
<accession>A0A4R7J6M7</accession>
<dbReference type="AlphaFoldDB" id="A0A4R7J6M7"/>
<dbReference type="PROSITE" id="PS51729">
    <property type="entry name" value="GNAT_YJDJ"/>
    <property type="match status" value="1"/>
</dbReference>
<dbReference type="Pfam" id="PF14542">
    <property type="entry name" value="Acetyltransf_CG"/>
    <property type="match status" value="1"/>
</dbReference>
<evidence type="ECO:0000259" key="1">
    <source>
        <dbReference type="PROSITE" id="PS51186"/>
    </source>
</evidence>
<keyword evidence="4" id="KW-1185">Reference proteome</keyword>
<evidence type="ECO:0000313" key="3">
    <source>
        <dbReference type="EMBL" id="TDT33051.1"/>
    </source>
</evidence>
<evidence type="ECO:0000259" key="2">
    <source>
        <dbReference type="PROSITE" id="PS51729"/>
    </source>
</evidence>
<sequence length="99" mass="10831">MDTQITVADNPARRRYEIHAGDDLLGFAAYELGDGLITFTHTEVDPSLGGRGVGSTLARHALDDARDRGLKVQPLCPFIRGWIDRHPDYASLVAEPATE</sequence>
<dbReference type="PROSITE" id="PS51186">
    <property type="entry name" value="GNAT"/>
    <property type="match status" value="1"/>
</dbReference>